<proteinExistence type="predicted"/>
<dbReference type="RefSeq" id="WP_353708651.1">
    <property type="nucleotide sequence ID" value="NZ_CP159290.1"/>
</dbReference>
<dbReference type="EMBL" id="CP159290">
    <property type="protein sequence ID" value="XCH30841.1"/>
    <property type="molecule type" value="Genomic_DNA"/>
</dbReference>
<dbReference type="InterPro" id="IPR021243">
    <property type="entry name" value="DUF2804"/>
</dbReference>
<accession>A0AAU8G451</accession>
<dbReference type="PANTHER" id="PTHR35868:SF3">
    <property type="entry name" value="DUF2804 DOMAIN-CONTAINING PROTEIN"/>
    <property type="match status" value="1"/>
</dbReference>
<evidence type="ECO:0000313" key="1">
    <source>
        <dbReference type="EMBL" id="XCH30841.1"/>
    </source>
</evidence>
<dbReference type="AlphaFoldDB" id="A0AAU8G451"/>
<organism evidence="1">
    <name type="scientific">Cellulosimicrobium sp. ES-005</name>
    <dbReference type="NCBI Taxonomy" id="3163031"/>
    <lineage>
        <taxon>Bacteria</taxon>
        <taxon>Bacillati</taxon>
        <taxon>Actinomycetota</taxon>
        <taxon>Actinomycetes</taxon>
        <taxon>Micrococcales</taxon>
        <taxon>Promicromonosporaceae</taxon>
        <taxon>Cellulosimicrobium</taxon>
    </lineage>
</organism>
<protein>
    <submittedName>
        <fullName evidence="1">DUF2804 domain-containing protein</fullName>
    </submittedName>
</protein>
<name>A0AAU8G451_9MICO</name>
<dbReference type="Pfam" id="PF10974">
    <property type="entry name" value="DUF2804"/>
    <property type="match status" value="1"/>
</dbReference>
<gene>
    <name evidence="1" type="ORF">ABRQ22_03915</name>
</gene>
<sequence length="385" mass="42148">MPLPEITERVPLTLPDGLLDRRSIGWARQPLVNTSGVARDGRRHAGRNKRWEYWGVVTPTHVLALTVSSLDYAAVHEVWVLDRESGRTWGADATVVPARGVELPGSLGDGPARARAKNLAIDLDEVDGGTRLRARTRDVSFDVVAELPPGHERLAVVVPWSDSRFQYTVKDVARPAHGTLWVDGRTVDVPAGSSWAVLDHGRGRWPYDVRWNWGAGSGESHGRVVGIQVGGRWTVGTGSTENAISLDGRIHHLPDELAWDYDLADPHRPWRVTGGGLDATFEPFHTKVTRTHLGVVSSSTDQCFGHWSGTFTPPAAGTDGDAAPEPVRFDGLVGWAEEVHNRWWQPAVGPRSPDDPALGRERLRCRYPSDDDTEVVFGSGPKVSP</sequence>
<dbReference type="PANTHER" id="PTHR35868">
    <property type="entry name" value="DUF2804 DOMAIN-CONTAINING PROTEIN-RELATED"/>
    <property type="match status" value="1"/>
</dbReference>
<reference evidence="1" key="1">
    <citation type="submission" date="2024-06" db="EMBL/GenBank/DDBJ databases">
        <title>Complete genome sequence of the cellulolytic actinobacterium, Cellulosimicrobium ES-005.</title>
        <authorList>
            <person name="Matthews C.T."/>
            <person name="Underwood K.D."/>
            <person name="Ghanchi K.M."/>
            <person name="Fields S.D."/>
            <person name="Gardner S.G."/>
        </authorList>
    </citation>
    <scope>NUCLEOTIDE SEQUENCE</scope>
    <source>
        <strain evidence="1">ES-005</strain>
    </source>
</reference>